<dbReference type="InterPro" id="IPR015421">
    <property type="entry name" value="PyrdxlP-dep_Trfase_major"/>
</dbReference>
<protein>
    <recommendedName>
        <fullName evidence="2">cysteine-S-conjugate beta-lyase</fullName>
        <ecNumber evidence="2">4.4.1.13</ecNumber>
    </recommendedName>
</protein>
<dbReference type="Gene3D" id="3.40.640.10">
    <property type="entry name" value="Type I PLP-dependent aspartate aminotransferase-like (Major domain)"/>
    <property type="match status" value="1"/>
</dbReference>
<sequence length="386" mass="43135">MTENFDRIIERRGTGSVKWDAVDGSGLPMWVSDVDFAAPPAVLAALHQRADHGVFGYSTRNQAYDDALLAWFAGRHNLTLDSQWICCVEGVVPGLALLLQMLSQPGDGVVIQGPYYGSFAKIITLNGRALLENPLIEDPQFGYRMDLDQLEQLFQRHRPPLMILCNPHNPTGRCWSADELTRLLALCERYDVTLLSDEIWADLLLPGNRFTSVLHLDSRWHPRIIAATAPSKTFGLSSLRLSNFLIPDATLRQRFLQRLDAHGLDVFNAMSLTASTAALRHGAGWLDELLAWLAENRRWFCKQAAQHLPWARITPAQGTYLLWVDCRALGLDDDTLKQRITEQAGIIPSMGASFGPTGRGFIRLNLGCPRRYLEQALAGLRQIQPA</sequence>
<dbReference type="GO" id="GO:0047804">
    <property type="term" value="F:cysteine-S-conjugate beta-lyase activity"/>
    <property type="evidence" value="ECO:0007669"/>
    <property type="project" value="UniProtKB-EC"/>
</dbReference>
<keyword evidence="7" id="KW-0808">Transferase</keyword>
<dbReference type="OrthoDB" id="3224382at2"/>
<dbReference type="InterPro" id="IPR027619">
    <property type="entry name" value="C-S_lyase_PatB-like"/>
</dbReference>
<dbReference type="InterPro" id="IPR004839">
    <property type="entry name" value="Aminotransferase_I/II_large"/>
</dbReference>
<keyword evidence="4" id="KW-0456">Lyase</keyword>
<dbReference type="CDD" id="cd00609">
    <property type="entry name" value="AAT_like"/>
    <property type="match status" value="1"/>
</dbReference>
<comment type="cofactor">
    <cofactor evidence="1">
        <name>pyridoxal 5'-phosphate</name>
        <dbReference type="ChEBI" id="CHEBI:597326"/>
    </cofactor>
</comment>
<dbReference type="EC" id="4.4.1.13" evidence="2"/>
<evidence type="ECO:0000256" key="2">
    <source>
        <dbReference type="ARBA" id="ARBA00012224"/>
    </source>
</evidence>
<dbReference type="Proteomes" id="UP000302163">
    <property type="component" value="Chromosome"/>
</dbReference>
<name>A0A4P8YNG9_9ENTR</name>
<evidence type="ECO:0000256" key="1">
    <source>
        <dbReference type="ARBA" id="ARBA00001933"/>
    </source>
</evidence>
<dbReference type="Pfam" id="PF00155">
    <property type="entry name" value="Aminotran_1_2"/>
    <property type="match status" value="1"/>
</dbReference>
<dbReference type="PANTHER" id="PTHR43525:SF1">
    <property type="entry name" value="PROTEIN MALY"/>
    <property type="match status" value="1"/>
</dbReference>
<dbReference type="NCBIfam" id="TIGR04350">
    <property type="entry name" value="C_S_lyase_PatB"/>
    <property type="match status" value="1"/>
</dbReference>
<accession>A0A4P8YNG9</accession>
<keyword evidence="8" id="KW-1185">Reference proteome</keyword>
<dbReference type="InterPro" id="IPR015422">
    <property type="entry name" value="PyrdxlP-dep_Trfase_small"/>
</dbReference>
<keyword evidence="7" id="KW-0032">Aminotransferase</keyword>
<comment type="similarity">
    <text evidence="5">Belongs to the class-II pyridoxal-phosphate-dependent aminotransferase family. MalY/PatB cystathionine beta-lyase subfamily.</text>
</comment>
<gene>
    <name evidence="7" type="ORF">FEM41_19435</name>
</gene>
<dbReference type="PANTHER" id="PTHR43525">
    <property type="entry name" value="PROTEIN MALY"/>
    <property type="match status" value="1"/>
</dbReference>
<feature type="domain" description="Aminotransferase class I/classII large" evidence="6">
    <location>
        <begin position="33"/>
        <end position="378"/>
    </location>
</feature>
<dbReference type="SUPFAM" id="SSF53383">
    <property type="entry name" value="PLP-dependent transferases"/>
    <property type="match status" value="1"/>
</dbReference>
<dbReference type="KEGG" id="izh:FEM41_19435"/>
<dbReference type="GO" id="GO:0030170">
    <property type="term" value="F:pyridoxal phosphate binding"/>
    <property type="evidence" value="ECO:0007669"/>
    <property type="project" value="InterPro"/>
</dbReference>
<dbReference type="InterPro" id="IPR051798">
    <property type="entry name" value="Class-II_PLP-Dep_Aminotrans"/>
</dbReference>
<dbReference type="EMBL" id="CP040428">
    <property type="protein sequence ID" value="QCT21666.1"/>
    <property type="molecule type" value="Genomic_DNA"/>
</dbReference>
<reference evidence="7 8" key="1">
    <citation type="submission" date="2019-05" db="EMBL/GenBank/DDBJ databases">
        <title>Complete genome sequence of Izhakiella calystegiae KSNA2, an endophyte isolated from beach morning glory (Calystegia soldanella).</title>
        <authorList>
            <person name="Jiang L."/>
            <person name="Jeong J.C."/>
            <person name="Kim C.Y."/>
            <person name="Kim D.H."/>
            <person name="Kim S.W."/>
            <person name="Lee j."/>
        </authorList>
    </citation>
    <scope>NUCLEOTIDE SEQUENCE [LARGE SCALE GENOMIC DNA]</scope>
    <source>
        <strain evidence="7 8">KSNA2</strain>
    </source>
</reference>
<organism evidence="7 8">
    <name type="scientific">Jejubacter calystegiae</name>
    <dbReference type="NCBI Taxonomy" id="2579935"/>
    <lineage>
        <taxon>Bacteria</taxon>
        <taxon>Pseudomonadati</taxon>
        <taxon>Pseudomonadota</taxon>
        <taxon>Gammaproteobacteria</taxon>
        <taxon>Enterobacterales</taxon>
        <taxon>Enterobacteriaceae</taxon>
        <taxon>Jejubacter</taxon>
    </lineage>
</organism>
<dbReference type="RefSeq" id="WP_138097822.1">
    <property type="nucleotide sequence ID" value="NZ_CP040428.1"/>
</dbReference>
<keyword evidence="3" id="KW-0663">Pyridoxal phosphate</keyword>
<evidence type="ECO:0000259" key="6">
    <source>
        <dbReference type="Pfam" id="PF00155"/>
    </source>
</evidence>
<dbReference type="AlphaFoldDB" id="A0A4P8YNG9"/>
<evidence type="ECO:0000256" key="5">
    <source>
        <dbReference type="ARBA" id="ARBA00037974"/>
    </source>
</evidence>
<evidence type="ECO:0000256" key="4">
    <source>
        <dbReference type="ARBA" id="ARBA00023239"/>
    </source>
</evidence>
<proteinExistence type="inferred from homology"/>
<dbReference type="Gene3D" id="3.90.1150.10">
    <property type="entry name" value="Aspartate Aminotransferase, domain 1"/>
    <property type="match status" value="1"/>
</dbReference>
<dbReference type="GO" id="GO:0008483">
    <property type="term" value="F:transaminase activity"/>
    <property type="evidence" value="ECO:0007669"/>
    <property type="project" value="UniProtKB-KW"/>
</dbReference>
<evidence type="ECO:0000313" key="7">
    <source>
        <dbReference type="EMBL" id="QCT21666.1"/>
    </source>
</evidence>
<evidence type="ECO:0000256" key="3">
    <source>
        <dbReference type="ARBA" id="ARBA00022898"/>
    </source>
</evidence>
<evidence type="ECO:0000313" key="8">
    <source>
        <dbReference type="Proteomes" id="UP000302163"/>
    </source>
</evidence>
<dbReference type="InterPro" id="IPR015424">
    <property type="entry name" value="PyrdxlP-dep_Trfase"/>
</dbReference>